<accession>A0A2T2ZZX5</accession>
<evidence type="ECO:0000313" key="2">
    <source>
        <dbReference type="EMBL" id="PSR80309.1"/>
    </source>
</evidence>
<evidence type="ECO:0000256" key="1">
    <source>
        <dbReference type="SAM" id="MobiDB-lite"/>
    </source>
</evidence>
<feature type="region of interest" description="Disordered" evidence="1">
    <location>
        <begin position="238"/>
        <end position="298"/>
    </location>
</feature>
<gene>
    <name evidence="2" type="ORF">BD289DRAFT_69566</name>
</gene>
<dbReference type="InParanoid" id="A0A2T2ZZX5"/>
<dbReference type="STRING" id="2025994.A0A2T2ZZX5"/>
<sequence>MLYAGTDEGQVMGLAFLASVMSQFEAPPASNADIIPTEFHNLHIDVSGVPISVTWNDQDSAADAKRVEHSAREHLTLQLYHDTFRNVAFFQVKANIAFKSRRERTHIFLAIRPEQIGTVVCVGCEDGVVSTSGSQSTASYCLQFSLKKPPALIVPHGDLTPKHKSSRLVLESLQALAEQTCISIRMPTAKVPKPRLLLLCEAVSSGGVHSPSKFNDLASLYGGKGGRVYEHTPRLIVTEHHPSPEPTSSIDESPPSYDRLNPSHPLQSQGPDRGEKAGLKRRRWSSGPDNSMLTKSYDGLPNSIEDFCKQVMDRIESGFCELGSRLDTMDQRLTTLESSVERHADKVRKTIHKASKSSSEEIADIRAELDRGLYDAKKETEEIIDVRLEDELQVTRAELEDYIKDEVATIEGRLENRLESSLENAQVSLDFSWNK</sequence>
<organism evidence="2 3">
    <name type="scientific">Coniella lustricola</name>
    <dbReference type="NCBI Taxonomy" id="2025994"/>
    <lineage>
        <taxon>Eukaryota</taxon>
        <taxon>Fungi</taxon>
        <taxon>Dikarya</taxon>
        <taxon>Ascomycota</taxon>
        <taxon>Pezizomycotina</taxon>
        <taxon>Sordariomycetes</taxon>
        <taxon>Sordariomycetidae</taxon>
        <taxon>Diaporthales</taxon>
        <taxon>Schizoparmaceae</taxon>
        <taxon>Coniella</taxon>
    </lineage>
</organism>
<dbReference type="OrthoDB" id="47007at2759"/>
<name>A0A2T2ZZX5_9PEZI</name>
<reference evidence="2 3" key="1">
    <citation type="journal article" date="2018" name="Mycol. Prog.">
        <title>Coniella lustricola, a new species from submerged detritus.</title>
        <authorList>
            <person name="Raudabaugh D.B."/>
            <person name="Iturriaga T."/>
            <person name="Carver A."/>
            <person name="Mondo S."/>
            <person name="Pangilinan J."/>
            <person name="Lipzen A."/>
            <person name="He G."/>
            <person name="Amirebrahimi M."/>
            <person name="Grigoriev I.V."/>
            <person name="Miller A.N."/>
        </authorList>
    </citation>
    <scope>NUCLEOTIDE SEQUENCE [LARGE SCALE GENOMIC DNA]</scope>
    <source>
        <strain evidence="2 3">B22-T-1</strain>
    </source>
</reference>
<dbReference type="Proteomes" id="UP000241462">
    <property type="component" value="Unassembled WGS sequence"/>
</dbReference>
<keyword evidence="3" id="KW-1185">Reference proteome</keyword>
<proteinExistence type="predicted"/>
<dbReference type="EMBL" id="KZ678534">
    <property type="protein sequence ID" value="PSR80309.1"/>
    <property type="molecule type" value="Genomic_DNA"/>
</dbReference>
<dbReference type="AlphaFoldDB" id="A0A2T2ZZX5"/>
<protein>
    <submittedName>
        <fullName evidence="2">Uncharacterized protein</fullName>
    </submittedName>
</protein>
<evidence type="ECO:0000313" key="3">
    <source>
        <dbReference type="Proteomes" id="UP000241462"/>
    </source>
</evidence>